<evidence type="ECO:0000259" key="1">
    <source>
        <dbReference type="Pfam" id="PF21906"/>
    </source>
</evidence>
<dbReference type="InterPro" id="IPR054105">
    <property type="entry name" value="WHD_NrtR"/>
</dbReference>
<sequence length="208" mass="23184">MTTYRDSAKRLLTDYPRPSVAVDTAVLTVKDGALCVALVRNDTGWRLPGTFVHEREALAEAVLRSLRDKARIEGLRPRQLHVFDDPDRDNRGWVMSVAHLVVVPEASVAQVDLTPVTEVHGTVYDHKKIIEMAVDTLRASYRAFADPERLLGPEFTLLELLRLHSAIAGEPLGKDTFRRHMLGQLVETDAYQQGVVGKPAKLFRHAAG</sequence>
<organism evidence="2 3">
    <name type="scientific">Cryobacterium cheniae</name>
    <dbReference type="NCBI Taxonomy" id="1259262"/>
    <lineage>
        <taxon>Bacteria</taxon>
        <taxon>Bacillati</taxon>
        <taxon>Actinomycetota</taxon>
        <taxon>Actinomycetes</taxon>
        <taxon>Micrococcales</taxon>
        <taxon>Microbacteriaceae</taxon>
        <taxon>Cryobacterium</taxon>
    </lineage>
</organism>
<keyword evidence="3" id="KW-1185">Reference proteome</keyword>
<dbReference type="PANTHER" id="PTHR43736">
    <property type="entry name" value="ADP-RIBOSE PYROPHOSPHATASE"/>
    <property type="match status" value="1"/>
</dbReference>
<evidence type="ECO:0000313" key="2">
    <source>
        <dbReference type="EMBL" id="TFC81349.1"/>
    </source>
</evidence>
<dbReference type="Pfam" id="PF21906">
    <property type="entry name" value="WHD_NrtR"/>
    <property type="match status" value="1"/>
</dbReference>
<dbReference type="InterPro" id="IPR036390">
    <property type="entry name" value="WH_DNA-bd_sf"/>
</dbReference>
<dbReference type="AlphaFoldDB" id="A0A4R8XSA6"/>
<gene>
    <name evidence="2" type="ORF">E3T23_07720</name>
</gene>
<dbReference type="InterPro" id="IPR015797">
    <property type="entry name" value="NUDIX_hydrolase-like_dom_sf"/>
</dbReference>
<comment type="caution">
    <text evidence="2">The sequence shown here is derived from an EMBL/GenBank/DDBJ whole genome shotgun (WGS) entry which is preliminary data.</text>
</comment>
<name>A0A4R8XSA6_9MICO</name>
<dbReference type="CDD" id="cd18873">
    <property type="entry name" value="NUDIX_NadM_like"/>
    <property type="match status" value="1"/>
</dbReference>
<accession>A0A4R8XSA6</accession>
<feature type="domain" description="NrtR DNA-binding winged helix" evidence="1">
    <location>
        <begin position="150"/>
        <end position="204"/>
    </location>
</feature>
<proteinExistence type="predicted"/>
<dbReference type="Gene3D" id="1.10.10.10">
    <property type="entry name" value="Winged helix-like DNA-binding domain superfamily/Winged helix DNA-binding domain"/>
    <property type="match status" value="1"/>
</dbReference>
<reference evidence="2 3" key="1">
    <citation type="submission" date="2019-03" db="EMBL/GenBank/DDBJ databases">
        <title>Genomics of glacier-inhabiting Cryobacterium strains.</title>
        <authorList>
            <person name="Liu Q."/>
            <person name="Xin Y.-H."/>
        </authorList>
    </citation>
    <scope>NUCLEOTIDE SEQUENCE [LARGE SCALE GENOMIC DNA]</scope>
    <source>
        <strain evidence="2 3">TMT2-48-2</strain>
    </source>
</reference>
<protein>
    <submittedName>
        <fullName evidence="2">NUDIX domain-containing protein</fullName>
    </submittedName>
</protein>
<dbReference type="EMBL" id="SOGN01000035">
    <property type="protein sequence ID" value="TFC81349.1"/>
    <property type="molecule type" value="Genomic_DNA"/>
</dbReference>
<evidence type="ECO:0000313" key="3">
    <source>
        <dbReference type="Proteomes" id="UP000298433"/>
    </source>
</evidence>
<dbReference type="RefSeq" id="WP_134369778.1">
    <property type="nucleotide sequence ID" value="NZ_SOGN01000035.1"/>
</dbReference>
<dbReference type="SUPFAM" id="SSF46785">
    <property type="entry name" value="Winged helix' DNA-binding domain"/>
    <property type="match status" value="1"/>
</dbReference>
<dbReference type="PANTHER" id="PTHR43736:SF4">
    <property type="entry name" value="SLR1690 PROTEIN"/>
    <property type="match status" value="1"/>
</dbReference>
<dbReference type="OrthoDB" id="9786141at2"/>
<dbReference type="InterPro" id="IPR036388">
    <property type="entry name" value="WH-like_DNA-bd_sf"/>
</dbReference>
<dbReference type="Proteomes" id="UP000298433">
    <property type="component" value="Unassembled WGS sequence"/>
</dbReference>
<dbReference type="Gene3D" id="3.90.79.10">
    <property type="entry name" value="Nucleoside Triphosphate Pyrophosphohydrolase"/>
    <property type="match status" value="1"/>
</dbReference>
<dbReference type="SUPFAM" id="SSF55811">
    <property type="entry name" value="Nudix"/>
    <property type="match status" value="1"/>
</dbReference>